<dbReference type="Pfam" id="PF01979">
    <property type="entry name" value="Amidohydro_1"/>
    <property type="match status" value="1"/>
</dbReference>
<proteinExistence type="predicted"/>
<gene>
    <name evidence="3" type="ORF">GCM10017577_33640</name>
</gene>
<name>A0A9W6NX05_9PSEU</name>
<protein>
    <submittedName>
        <fullName evidence="3">Amidohydrolase</fullName>
    </submittedName>
</protein>
<reference evidence="3" key="2">
    <citation type="submission" date="2023-01" db="EMBL/GenBank/DDBJ databases">
        <authorList>
            <person name="Sun Q."/>
            <person name="Evtushenko L."/>
        </authorList>
    </citation>
    <scope>NUCLEOTIDE SEQUENCE</scope>
    <source>
        <strain evidence="3">VKM Ac-1069</strain>
    </source>
</reference>
<dbReference type="GO" id="GO:0016810">
    <property type="term" value="F:hydrolase activity, acting on carbon-nitrogen (but not peptide) bonds"/>
    <property type="evidence" value="ECO:0007669"/>
    <property type="project" value="InterPro"/>
</dbReference>
<dbReference type="InterPro" id="IPR011059">
    <property type="entry name" value="Metal-dep_hydrolase_composite"/>
</dbReference>
<evidence type="ECO:0000259" key="2">
    <source>
        <dbReference type="Pfam" id="PF01979"/>
    </source>
</evidence>
<reference evidence="3" key="1">
    <citation type="journal article" date="2014" name="Int. J. Syst. Evol. Microbiol.">
        <title>Complete genome sequence of Corynebacterium casei LMG S-19264T (=DSM 44701T), isolated from a smear-ripened cheese.</title>
        <authorList>
            <consortium name="US DOE Joint Genome Institute (JGI-PGF)"/>
            <person name="Walter F."/>
            <person name="Albersmeier A."/>
            <person name="Kalinowski J."/>
            <person name="Ruckert C."/>
        </authorList>
    </citation>
    <scope>NUCLEOTIDE SEQUENCE</scope>
    <source>
        <strain evidence="3">VKM Ac-1069</strain>
    </source>
</reference>
<dbReference type="SUPFAM" id="SSF51556">
    <property type="entry name" value="Metallo-dependent hydrolases"/>
    <property type="match status" value="1"/>
</dbReference>
<dbReference type="PANTHER" id="PTHR43794:SF11">
    <property type="entry name" value="AMIDOHYDROLASE-RELATED DOMAIN-CONTAINING PROTEIN"/>
    <property type="match status" value="1"/>
</dbReference>
<dbReference type="InterPro" id="IPR006680">
    <property type="entry name" value="Amidohydro-rel"/>
</dbReference>
<dbReference type="EMBL" id="BSFQ01000013">
    <property type="protein sequence ID" value="GLL12223.1"/>
    <property type="molecule type" value="Genomic_DNA"/>
</dbReference>
<comment type="caution">
    <text evidence="3">The sequence shown here is derived from an EMBL/GenBank/DDBJ whole genome shotgun (WGS) entry which is preliminary data.</text>
</comment>
<dbReference type="Proteomes" id="UP001143463">
    <property type="component" value="Unassembled WGS sequence"/>
</dbReference>
<dbReference type="PANTHER" id="PTHR43794">
    <property type="entry name" value="AMINOHYDROLASE SSNA-RELATED"/>
    <property type="match status" value="1"/>
</dbReference>
<accession>A0A9W6NX05</accession>
<evidence type="ECO:0000313" key="4">
    <source>
        <dbReference type="Proteomes" id="UP001143463"/>
    </source>
</evidence>
<keyword evidence="4" id="KW-1185">Reference proteome</keyword>
<dbReference type="SUPFAM" id="SSF51338">
    <property type="entry name" value="Composite domain of metallo-dependent hydrolases"/>
    <property type="match status" value="1"/>
</dbReference>
<evidence type="ECO:0000313" key="3">
    <source>
        <dbReference type="EMBL" id="GLL12223.1"/>
    </source>
</evidence>
<dbReference type="AlphaFoldDB" id="A0A9W6NX05"/>
<organism evidence="3 4">
    <name type="scientific">Pseudonocardia halophobica</name>
    <dbReference type="NCBI Taxonomy" id="29401"/>
    <lineage>
        <taxon>Bacteria</taxon>
        <taxon>Bacillati</taxon>
        <taxon>Actinomycetota</taxon>
        <taxon>Actinomycetes</taxon>
        <taxon>Pseudonocardiales</taxon>
        <taxon>Pseudonocardiaceae</taxon>
        <taxon>Pseudonocardia</taxon>
    </lineage>
</organism>
<dbReference type="InterPro" id="IPR050287">
    <property type="entry name" value="MTA/SAH_deaminase"/>
</dbReference>
<keyword evidence="1" id="KW-0378">Hydrolase</keyword>
<dbReference type="Gene3D" id="2.30.40.10">
    <property type="entry name" value="Urease, subunit C, domain 1"/>
    <property type="match status" value="1"/>
</dbReference>
<dbReference type="InterPro" id="IPR032466">
    <property type="entry name" value="Metal_Hydrolase"/>
</dbReference>
<sequence length="471" mass="50610">MTDPTASPASCDLLVTAGWVITVDAERRIVRDGAVAVTDGVIVAVGKAAELDRAYRPTRRIDRPEAVVLPGMANGHRHLLCCAKGAMPEGGTTLESLRRFIYPSFSSLEPEDMNVYARHATAEMIRNGTTLFEEPGCNHIDAVLPAIAESGIRARIGLWTWDQRGSGGDAGLPDWLALDTAAAIKRLEHGLETVQAFGNERIRPAVCVEGVTTCSDELTVAAARLAEESQTLAVQHKSTSEREVALELQVFGERPIQHTASIKALNPYTLLNHVTSLDLEDVAAIADTGATVSWNPSTALKLAKGTTQHSRWPELIAAGVPMGLGTDAENCSNHQDICRAIYLAALLPRDAREDPTAVSAETAVELGTLGGARALRFDDVTGSLEVGKQADLVVFDTNDYDWRPLHNPIANLAYGVTGHSVDTVLIGGQVVLENKKSTVFDEDALREEVEATDRRILKKIGIDPAPAWPVV</sequence>
<evidence type="ECO:0000256" key="1">
    <source>
        <dbReference type="ARBA" id="ARBA00022801"/>
    </source>
</evidence>
<dbReference type="RefSeq" id="WP_037045495.1">
    <property type="nucleotide sequence ID" value="NZ_BAAAUZ010000077.1"/>
</dbReference>
<feature type="domain" description="Amidohydrolase-related" evidence="2">
    <location>
        <begin position="67"/>
        <end position="431"/>
    </location>
</feature>
<dbReference type="Gene3D" id="3.20.20.140">
    <property type="entry name" value="Metal-dependent hydrolases"/>
    <property type="match status" value="1"/>
</dbReference>